<dbReference type="PANTHER" id="PTHR13802">
    <property type="entry name" value="MUCIN 4-RELATED"/>
    <property type="match status" value="1"/>
</dbReference>
<accession>A0A210Q5T7</accession>
<dbReference type="GO" id="GO:0007160">
    <property type="term" value="P:cell-matrix adhesion"/>
    <property type="evidence" value="ECO:0007669"/>
    <property type="project" value="InterPro"/>
</dbReference>
<proteinExistence type="predicted"/>
<dbReference type="PROSITE" id="PS51220">
    <property type="entry name" value="NIDO"/>
    <property type="match status" value="1"/>
</dbReference>
<sequence length="261" mass="28978">MAYSIVILILTLQCMSAVTGLSLGNMYPYPHDGITGPDDQLMSRTLDGSSPVISFTFPFYDNVYNTIYVNNNGHLSFTGSYSVYIPLEFPISIPLVSLFWMDADTRTTGQVWYKLTNDSALLNRAKTDIVTLYDNQITFQPTKLFTATWLDVPYWQAVGSDATKRNTFQVVLVTDGVISFAMFHYQKIEWAGYADNATKAIVGFNAGDGVNSYTVNSSDYTDVINLEQKSNTGVPGKFIFRVDGYTIQPAGSTGKYTKYTG</sequence>
<dbReference type="InterPro" id="IPR051495">
    <property type="entry name" value="Epithelial_Barrier/Signaling"/>
</dbReference>
<gene>
    <name evidence="3" type="ORF">KP79_PYT21108</name>
</gene>
<evidence type="ECO:0000313" key="3">
    <source>
        <dbReference type="EMBL" id="OWF44081.1"/>
    </source>
</evidence>
<dbReference type="OrthoDB" id="6236007at2759"/>
<feature type="domain" description="NIDO" evidence="2">
    <location>
        <begin position="98"/>
        <end position="245"/>
    </location>
</feature>
<keyword evidence="4" id="KW-1185">Reference proteome</keyword>
<name>A0A210Q5T7_MIZYE</name>
<dbReference type="InterPro" id="IPR003886">
    <property type="entry name" value="NIDO_dom"/>
</dbReference>
<dbReference type="Pfam" id="PF06119">
    <property type="entry name" value="NIDO"/>
    <property type="match status" value="1"/>
</dbReference>
<dbReference type="Proteomes" id="UP000242188">
    <property type="component" value="Unassembled WGS sequence"/>
</dbReference>
<feature type="chain" id="PRO_5011990203" evidence="1">
    <location>
        <begin position="21"/>
        <end position="261"/>
    </location>
</feature>
<dbReference type="AlphaFoldDB" id="A0A210Q5T7"/>
<comment type="caution">
    <text evidence="3">The sequence shown here is derived from an EMBL/GenBank/DDBJ whole genome shotgun (WGS) entry which is preliminary data.</text>
</comment>
<organism evidence="3 4">
    <name type="scientific">Mizuhopecten yessoensis</name>
    <name type="common">Japanese scallop</name>
    <name type="synonym">Patinopecten yessoensis</name>
    <dbReference type="NCBI Taxonomy" id="6573"/>
    <lineage>
        <taxon>Eukaryota</taxon>
        <taxon>Metazoa</taxon>
        <taxon>Spiralia</taxon>
        <taxon>Lophotrochozoa</taxon>
        <taxon>Mollusca</taxon>
        <taxon>Bivalvia</taxon>
        <taxon>Autobranchia</taxon>
        <taxon>Pteriomorphia</taxon>
        <taxon>Pectinida</taxon>
        <taxon>Pectinoidea</taxon>
        <taxon>Pectinidae</taxon>
        <taxon>Mizuhopecten</taxon>
    </lineage>
</organism>
<keyword evidence="1" id="KW-0732">Signal</keyword>
<dbReference type="SMART" id="SM00539">
    <property type="entry name" value="NIDO"/>
    <property type="match status" value="1"/>
</dbReference>
<evidence type="ECO:0000313" key="4">
    <source>
        <dbReference type="Proteomes" id="UP000242188"/>
    </source>
</evidence>
<dbReference type="PANTHER" id="PTHR13802:SF59">
    <property type="entry name" value="SUSHI DOMAIN-CONTAINING PROTEIN 2"/>
    <property type="match status" value="1"/>
</dbReference>
<feature type="signal peptide" evidence="1">
    <location>
        <begin position="1"/>
        <end position="20"/>
    </location>
</feature>
<protein>
    <submittedName>
        <fullName evidence="3">Sushi, nidogen and EGF-like domain-containing protein 1</fullName>
    </submittedName>
</protein>
<reference evidence="3 4" key="1">
    <citation type="journal article" date="2017" name="Nat. Ecol. Evol.">
        <title>Scallop genome provides insights into evolution of bilaterian karyotype and development.</title>
        <authorList>
            <person name="Wang S."/>
            <person name="Zhang J."/>
            <person name="Jiao W."/>
            <person name="Li J."/>
            <person name="Xun X."/>
            <person name="Sun Y."/>
            <person name="Guo X."/>
            <person name="Huan P."/>
            <person name="Dong B."/>
            <person name="Zhang L."/>
            <person name="Hu X."/>
            <person name="Sun X."/>
            <person name="Wang J."/>
            <person name="Zhao C."/>
            <person name="Wang Y."/>
            <person name="Wang D."/>
            <person name="Huang X."/>
            <person name="Wang R."/>
            <person name="Lv J."/>
            <person name="Li Y."/>
            <person name="Zhang Z."/>
            <person name="Liu B."/>
            <person name="Lu W."/>
            <person name="Hui Y."/>
            <person name="Liang J."/>
            <person name="Zhou Z."/>
            <person name="Hou R."/>
            <person name="Li X."/>
            <person name="Liu Y."/>
            <person name="Li H."/>
            <person name="Ning X."/>
            <person name="Lin Y."/>
            <person name="Zhao L."/>
            <person name="Xing Q."/>
            <person name="Dou J."/>
            <person name="Li Y."/>
            <person name="Mao J."/>
            <person name="Guo H."/>
            <person name="Dou H."/>
            <person name="Li T."/>
            <person name="Mu C."/>
            <person name="Jiang W."/>
            <person name="Fu Q."/>
            <person name="Fu X."/>
            <person name="Miao Y."/>
            <person name="Liu J."/>
            <person name="Yu Q."/>
            <person name="Li R."/>
            <person name="Liao H."/>
            <person name="Li X."/>
            <person name="Kong Y."/>
            <person name="Jiang Z."/>
            <person name="Chourrout D."/>
            <person name="Li R."/>
            <person name="Bao Z."/>
        </authorList>
    </citation>
    <scope>NUCLEOTIDE SEQUENCE [LARGE SCALE GENOMIC DNA]</scope>
    <source>
        <strain evidence="3 4">PY_sf001</strain>
    </source>
</reference>
<evidence type="ECO:0000259" key="2">
    <source>
        <dbReference type="PROSITE" id="PS51220"/>
    </source>
</evidence>
<dbReference type="STRING" id="6573.A0A210Q5T7"/>
<evidence type="ECO:0000256" key="1">
    <source>
        <dbReference type="SAM" id="SignalP"/>
    </source>
</evidence>
<dbReference type="EMBL" id="NEDP02004925">
    <property type="protein sequence ID" value="OWF44081.1"/>
    <property type="molecule type" value="Genomic_DNA"/>
</dbReference>